<sequence length="74" mass="7762">MVVMDVATVVAVVVVARSSIVWGRGAGPATSPATAEVVVEVDIVLPPAVDEDDEEEEDAVDDWVADEGEPELSR</sequence>
<feature type="compositionally biased region" description="Acidic residues" evidence="1">
    <location>
        <begin position="49"/>
        <end position="74"/>
    </location>
</feature>
<feature type="region of interest" description="Disordered" evidence="1">
    <location>
        <begin position="48"/>
        <end position="74"/>
    </location>
</feature>
<evidence type="ECO:0000313" key="2">
    <source>
        <dbReference type="EMBL" id="MBW75651.1"/>
    </source>
</evidence>
<evidence type="ECO:0000256" key="1">
    <source>
        <dbReference type="SAM" id="MobiDB-lite"/>
    </source>
</evidence>
<dbReference type="EMBL" id="GGFL01011473">
    <property type="protein sequence ID" value="MBW75651.1"/>
    <property type="molecule type" value="Transcribed_RNA"/>
</dbReference>
<proteinExistence type="predicted"/>
<organism evidence="2">
    <name type="scientific">Anopheles darlingi</name>
    <name type="common">Mosquito</name>
    <dbReference type="NCBI Taxonomy" id="43151"/>
    <lineage>
        <taxon>Eukaryota</taxon>
        <taxon>Metazoa</taxon>
        <taxon>Ecdysozoa</taxon>
        <taxon>Arthropoda</taxon>
        <taxon>Hexapoda</taxon>
        <taxon>Insecta</taxon>
        <taxon>Pterygota</taxon>
        <taxon>Neoptera</taxon>
        <taxon>Endopterygota</taxon>
        <taxon>Diptera</taxon>
        <taxon>Nematocera</taxon>
        <taxon>Culicoidea</taxon>
        <taxon>Culicidae</taxon>
        <taxon>Anophelinae</taxon>
        <taxon>Anopheles</taxon>
    </lineage>
</organism>
<accession>A0A2M4DDX1</accession>
<name>A0A2M4DDX1_ANODA</name>
<protein>
    <submittedName>
        <fullName evidence="2">Putative secreted protein</fullName>
    </submittedName>
</protein>
<dbReference type="AlphaFoldDB" id="A0A2M4DDX1"/>
<reference evidence="2" key="1">
    <citation type="submission" date="2018-01" db="EMBL/GenBank/DDBJ databases">
        <title>An insight into the sialome of Amazonian anophelines.</title>
        <authorList>
            <person name="Ribeiro J.M."/>
            <person name="Scarpassa V."/>
            <person name="Calvo E."/>
        </authorList>
    </citation>
    <scope>NUCLEOTIDE SEQUENCE</scope>
</reference>